<sequence>SEDRKEERRLVINPSAIPDQSTSPTSSTMSLNPPMNIRTLVGNCTSPAYLLRDNAGQCGIYFIFQDLLVRTECTYTLKFLLCDVKELLSPSCDEFLKVCENVLAEVFSTPFKVHSAKKFPGMTESIALSKAFASQGIKLTICKDFRYKKINNVNNDELLDQTNEFATLSTPNSIVKLDNQEDGEEPSDTDSLNKKIKQERYIV</sequence>
<dbReference type="PANTHER" id="PTHR33572">
    <property type="entry name" value="SPORE DEVELOPMENT REGULATOR VOSA"/>
    <property type="match status" value="1"/>
</dbReference>
<dbReference type="InterPro" id="IPR037525">
    <property type="entry name" value="Velvet_dom"/>
</dbReference>
<dbReference type="InterPro" id="IPR038491">
    <property type="entry name" value="Velvet_dom_sf"/>
</dbReference>
<comment type="caution">
    <text evidence="7">The sequence shown here is derived from an EMBL/GenBank/DDBJ whole genome shotgun (WGS) entry which is preliminary data.</text>
</comment>
<comment type="subcellular location">
    <subcellularLocation>
        <location evidence="1">Nucleus</location>
    </subcellularLocation>
</comment>
<protein>
    <submittedName>
        <fullName evidence="7">18697_t:CDS:1</fullName>
    </submittedName>
</protein>
<keyword evidence="4" id="KW-0539">Nucleus</keyword>
<feature type="compositionally biased region" description="Basic and acidic residues" evidence="5">
    <location>
        <begin position="1"/>
        <end position="10"/>
    </location>
</feature>
<feature type="non-terminal residue" evidence="7">
    <location>
        <position position="1"/>
    </location>
</feature>
<gene>
    <name evidence="7" type="ORF">GMARGA_LOCUS21343</name>
</gene>
<organism evidence="7 8">
    <name type="scientific">Gigaspora margarita</name>
    <dbReference type="NCBI Taxonomy" id="4874"/>
    <lineage>
        <taxon>Eukaryota</taxon>
        <taxon>Fungi</taxon>
        <taxon>Fungi incertae sedis</taxon>
        <taxon>Mucoromycota</taxon>
        <taxon>Glomeromycotina</taxon>
        <taxon>Glomeromycetes</taxon>
        <taxon>Diversisporales</taxon>
        <taxon>Gigasporaceae</taxon>
        <taxon>Gigaspora</taxon>
    </lineage>
</organism>
<feature type="region of interest" description="Disordered" evidence="5">
    <location>
        <begin position="1"/>
        <end position="32"/>
    </location>
</feature>
<feature type="compositionally biased region" description="Polar residues" evidence="5">
    <location>
        <begin position="18"/>
        <end position="32"/>
    </location>
</feature>
<evidence type="ECO:0000313" key="7">
    <source>
        <dbReference type="EMBL" id="CAG8791808.1"/>
    </source>
</evidence>
<evidence type="ECO:0000256" key="2">
    <source>
        <dbReference type="ARBA" id="ARBA00023015"/>
    </source>
</evidence>
<dbReference type="Gene3D" id="2.60.40.3960">
    <property type="entry name" value="Velvet domain"/>
    <property type="match status" value="1"/>
</dbReference>
<dbReference type="EMBL" id="CAJVQB010019627">
    <property type="protein sequence ID" value="CAG8791808.1"/>
    <property type="molecule type" value="Genomic_DNA"/>
</dbReference>
<keyword evidence="2" id="KW-0805">Transcription regulation</keyword>
<proteinExistence type="predicted"/>
<dbReference type="Pfam" id="PF11754">
    <property type="entry name" value="Velvet"/>
    <property type="match status" value="1"/>
</dbReference>
<dbReference type="PANTHER" id="PTHR33572:SF3">
    <property type="entry name" value="VELVET COMPLEX SUBUNIT B"/>
    <property type="match status" value="1"/>
</dbReference>
<reference evidence="7 8" key="1">
    <citation type="submission" date="2021-06" db="EMBL/GenBank/DDBJ databases">
        <authorList>
            <person name="Kallberg Y."/>
            <person name="Tangrot J."/>
            <person name="Rosling A."/>
        </authorList>
    </citation>
    <scope>NUCLEOTIDE SEQUENCE [LARGE SCALE GENOMIC DNA]</scope>
    <source>
        <strain evidence="7 8">120-4 pot B 10/14</strain>
    </source>
</reference>
<accession>A0ABN7VQ34</accession>
<evidence type="ECO:0000256" key="5">
    <source>
        <dbReference type="SAM" id="MobiDB-lite"/>
    </source>
</evidence>
<dbReference type="InterPro" id="IPR021740">
    <property type="entry name" value="Velvet"/>
</dbReference>
<evidence type="ECO:0000256" key="1">
    <source>
        <dbReference type="ARBA" id="ARBA00004123"/>
    </source>
</evidence>
<evidence type="ECO:0000259" key="6">
    <source>
        <dbReference type="PROSITE" id="PS51821"/>
    </source>
</evidence>
<keyword evidence="3" id="KW-0804">Transcription</keyword>
<dbReference type="PROSITE" id="PS51821">
    <property type="entry name" value="VELVET"/>
    <property type="match status" value="1"/>
</dbReference>
<feature type="domain" description="Velvet" evidence="6">
    <location>
        <begin position="1"/>
        <end position="142"/>
    </location>
</feature>
<evidence type="ECO:0000313" key="8">
    <source>
        <dbReference type="Proteomes" id="UP000789901"/>
    </source>
</evidence>
<evidence type="ECO:0000256" key="3">
    <source>
        <dbReference type="ARBA" id="ARBA00023163"/>
    </source>
</evidence>
<dbReference type="Proteomes" id="UP000789901">
    <property type="component" value="Unassembled WGS sequence"/>
</dbReference>
<name>A0ABN7VQ34_GIGMA</name>
<evidence type="ECO:0000256" key="4">
    <source>
        <dbReference type="ARBA" id="ARBA00023242"/>
    </source>
</evidence>
<keyword evidence="8" id="KW-1185">Reference proteome</keyword>